<accession>A0A2T0WEX4</accession>
<dbReference type="NCBIfam" id="TIGR02230">
    <property type="entry name" value="ATPase_gene1"/>
    <property type="match status" value="1"/>
</dbReference>
<comment type="caution">
    <text evidence="2">The sequence shown here is derived from an EMBL/GenBank/DDBJ whole genome shotgun (WGS) entry which is preliminary data.</text>
</comment>
<evidence type="ECO:0000313" key="2">
    <source>
        <dbReference type="EMBL" id="PRY85205.1"/>
    </source>
</evidence>
<dbReference type="InterPro" id="IPR032820">
    <property type="entry name" value="ATPase_put"/>
</dbReference>
<gene>
    <name evidence="2" type="ORF">CLV74_11730</name>
</gene>
<dbReference type="RefSeq" id="WP_106267734.1">
    <property type="nucleotide sequence ID" value="NZ_PVTQ01000017.1"/>
</dbReference>
<keyword evidence="3" id="KW-1185">Reference proteome</keyword>
<dbReference type="InterPro" id="IPR011744">
    <property type="entry name" value="ATPase_gene1"/>
</dbReference>
<keyword evidence="1" id="KW-0812">Transmembrane</keyword>
<evidence type="ECO:0000256" key="1">
    <source>
        <dbReference type="SAM" id="Phobius"/>
    </source>
</evidence>
<feature type="transmembrane region" description="Helical" evidence="1">
    <location>
        <begin position="38"/>
        <end position="58"/>
    </location>
</feature>
<dbReference type="AlphaFoldDB" id="A0A2T0WEX4"/>
<dbReference type="EMBL" id="PVTQ01000017">
    <property type="protein sequence ID" value="PRY85205.1"/>
    <property type="molecule type" value="Genomic_DNA"/>
</dbReference>
<dbReference type="Pfam" id="PF09527">
    <property type="entry name" value="ATPase_gene1"/>
    <property type="match status" value="1"/>
</dbReference>
<dbReference type="OrthoDB" id="466056at2"/>
<feature type="transmembrane region" description="Helical" evidence="1">
    <location>
        <begin position="70"/>
        <end position="89"/>
    </location>
</feature>
<organism evidence="2 3">
    <name type="scientific">Donghicola tyrosinivorans</name>
    <dbReference type="NCBI Taxonomy" id="1652492"/>
    <lineage>
        <taxon>Bacteria</taxon>
        <taxon>Pseudomonadati</taxon>
        <taxon>Pseudomonadota</taxon>
        <taxon>Alphaproteobacteria</taxon>
        <taxon>Rhodobacterales</taxon>
        <taxon>Roseobacteraceae</taxon>
        <taxon>Donghicola</taxon>
    </lineage>
</organism>
<name>A0A2T0WEX4_9RHOB</name>
<evidence type="ECO:0000313" key="3">
    <source>
        <dbReference type="Proteomes" id="UP000238392"/>
    </source>
</evidence>
<protein>
    <submittedName>
        <fullName evidence="2">ATP synthase protein I</fullName>
    </submittedName>
</protein>
<keyword evidence="1" id="KW-1133">Transmembrane helix</keyword>
<keyword evidence="1" id="KW-0472">Membrane</keyword>
<reference evidence="2 3" key="1">
    <citation type="submission" date="2018-03" db="EMBL/GenBank/DDBJ databases">
        <title>Genomic Encyclopedia of Archaeal and Bacterial Type Strains, Phase II (KMG-II): from individual species to whole genera.</title>
        <authorList>
            <person name="Goeker M."/>
        </authorList>
    </citation>
    <scope>NUCLEOTIDE SEQUENCE [LARGE SCALE GENOMIC DNA]</scope>
    <source>
        <strain evidence="2 3">DSM 100212</strain>
    </source>
</reference>
<sequence length="95" mass="10659">MTDPDKTSRDDLLEAIRKRDARRTQWAEQGERPLWKNLSMIGALGWLIVGATLLGIIAGRWLDHRFGTGVTFSGALTFGGACLGFYMAWQRMNSE</sequence>
<dbReference type="Proteomes" id="UP000238392">
    <property type="component" value="Unassembled WGS sequence"/>
</dbReference>
<proteinExistence type="predicted"/>